<dbReference type="InterPro" id="IPR004358">
    <property type="entry name" value="Sig_transdc_His_kin-like_C"/>
</dbReference>
<dbReference type="Pfam" id="PF00512">
    <property type="entry name" value="HisKA"/>
    <property type="match status" value="1"/>
</dbReference>
<feature type="transmembrane region" description="Helical" evidence="4">
    <location>
        <begin position="155"/>
        <end position="175"/>
    </location>
</feature>
<dbReference type="InterPro" id="IPR003594">
    <property type="entry name" value="HATPase_dom"/>
</dbReference>
<proteinExistence type="predicted"/>
<keyword evidence="6" id="KW-0067">ATP-binding</keyword>
<dbReference type="PROSITE" id="PS50109">
    <property type="entry name" value="HIS_KIN"/>
    <property type="match status" value="1"/>
</dbReference>
<dbReference type="SUPFAM" id="SSF47384">
    <property type="entry name" value="Homodimeric domain of signal transducing histidine kinase"/>
    <property type="match status" value="1"/>
</dbReference>
<dbReference type="CDD" id="cd00082">
    <property type="entry name" value="HisKA"/>
    <property type="match status" value="1"/>
</dbReference>
<evidence type="ECO:0000259" key="5">
    <source>
        <dbReference type="PROSITE" id="PS50109"/>
    </source>
</evidence>
<reference evidence="6 7" key="1">
    <citation type="submission" date="2023-09" db="EMBL/GenBank/DDBJ databases">
        <authorList>
            <person name="Rey-Velasco X."/>
        </authorList>
    </citation>
    <scope>NUCLEOTIDE SEQUENCE [LARGE SCALE GENOMIC DNA]</scope>
    <source>
        <strain evidence="6 7">W335</strain>
    </source>
</reference>
<sequence>MSTNPSTITPPFVEQDWRAMRALNLYRWVVAVGAAVLYLNDGTVTLFSVMWPELFAFASVAYLLLCIPSAVAAYRRWPSLNTQVYLLIGTDIAFVVALVLASGGVRDGLAVLLIAPLAGASMLVRPRMAMLFAAVASLALLGEEGWRYLRYADDSAAWVQTGILGALFFLTALTASTLARQARANAALAAARKSELDDLSALNERIIQQMTIGLLVIDERRCVRLINRAGRDMLGIDNGAIGQRLASAMPALSWSLQAWLLSPGRTSDPVGAGEHSVIPHFSRLGTGEQSPILIFLEDARRVSEAAQQIKLAALGRLTASIAHEIRNPLSAINHAGQLLAESDQLEPPDHKLLDIVHRHTQRIDAIVQSVLGLSRRGQALPSRLDLDEWLPRAVGEYQQSHDTPADIRLDTLPAGLTIQVDANQLRQILYNLLDNAERHARRDDAPLIIRIGAGRTPAGEIWLDIADNGPGMPDHVAEHLMEPFFTTDNDGTGLGLYVTRELCESNFARISVAQVRPGARFRILFARPGSLEPRLSSTYQTEATG</sequence>
<dbReference type="Pfam" id="PF02518">
    <property type="entry name" value="HATPase_c"/>
    <property type="match status" value="1"/>
</dbReference>
<feature type="transmembrane region" description="Helical" evidence="4">
    <location>
        <begin position="54"/>
        <end position="72"/>
    </location>
</feature>
<keyword evidence="4" id="KW-1133">Transmembrane helix</keyword>
<dbReference type="Gene3D" id="3.30.450.20">
    <property type="entry name" value="PAS domain"/>
    <property type="match status" value="1"/>
</dbReference>
<keyword evidence="6" id="KW-0547">Nucleotide-binding</keyword>
<dbReference type="InterPro" id="IPR005467">
    <property type="entry name" value="His_kinase_dom"/>
</dbReference>
<dbReference type="SUPFAM" id="SSF55874">
    <property type="entry name" value="ATPase domain of HSP90 chaperone/DNA topoisomerase II/histidine kinase"/>
    <property type="match status" value="1"/>
</dbReference>
<organism evidence="6 7">
    <name type="scientific">Spectribacter hydrogenoxidans</name>
    <dbReference type="NCBI Taxonomy" id="3075608"/>
    <lineage>
        <taxon>Bacteria</taxon>
        <taxon>Pseudomonadati</taxon>
        <taxon>Pseudomonadota</taxon>
        <taxon>Gammaproteobacteria</taxon>
        <taxon>Salinisphaerales</taxon>
        <taxon>Salinisphaeraceae</taxon>
        <taxon>Spectribacter</taxon>
    </lineage>
</organism>
<name>A0ABU3BYT4_9GAMM</name>
<dbReference type="GO" id="GO:0005524">
    <property type="term" value="F:ATP binding"/>
    <property type="evidence" value="ECO:0007669"/>
    <property type="project" value="UniProtKB-KW"/>
</dbReference>
<dbReference type="SMART" id="SM00387">
    <property type="entry name" value="HATPase_c"/>
    <property type="match status" value="1"/>
</dbReference>
<feature type="transmembrane region" description="Helical" evidence="4">
    <location>
        <begin position="84"/>
        <end position="102"/>
    </location>
</feature>
<dbReference type="Pfam" id="PF25323">
    <property type="entry name" value="6TM_PilS"/>
    <property type="match status" value="1"/>
</dbReference>
<keyword evidence="4" id="KW-0472">Membrane</keyword>
<dbReference type="CDD" id="cd00075">
    <property type="entry name" value="HATPase"/>
    <property type="match status" value="1"/>
</dbReference>
<dbReference type="InterPro" id="IPR003661">
    <property type="entry name" value="HisK_dim/P_dom"/>
</dbReference>
<evidence type="ECO:0000313" key="7">
    <source>
        <dbReference type="Proteomes" id="UP001251857"/>
    </source>
</evidence>
<comment type="caution">
    <text evidence="6">The sequence shown here is derived from an EMBL/GenBank/DDBJ whole genome shotgun (WGS) entry which is preliminary data.</text>
</comment>
<dbReference type="Gene3D" id="3.30.565.10">
    <property type="entry name" value="Histidine kinase-like ATPase, C-terminal domain"/>
    <property type="match status" value="1"/>
</dbReference>
<evidence type="ECO:0000256" key="4">
    <source>
        <dbReference type="SAM" id="Phobius"/>
    </source>
</evidence>
<feature type="domain" description="Histidine kinase" evidence="5">
    <location>
        <begin position="320"/>
        <end position="529"/>
    </location>
</feature>
<feature type="transmembrane region" description="Helical" evidence="4">
    <location>
        <begin position="25"/>
        <end position="48"/>
    </location>
</feature>
<evidence type="ECO:0000256" key="3">
    <source>
        <dbReference type="ARBA" id="ARBA00022553"/>
    </source>
</evidence>
<feature type="transmembrane region" description="Helical" evidence="4">
    <location>
        <begin position="131"/>
        <end position="149"/>
    </location>
</feature>
<protein>
    <recommendedName>
        <fullName evidence="2">histidine kinase</fullName>
        <ecNumber evidence="2">2.7.13.3</ecNumber>
    </recommendedName>
</protein>
<keyword evidence="4" id="KW-0812">Transmembrane</keyword>
<dbReference type="PRINTS" id="PR00344">
    <property type="entry name" value="BCTRLSENSOR"/>
</dbReference>
<keyword evidence="3" id="KW-0597">Phosphoprotein</keyword>
<evidence type="ECO:0000313" key="6">
    <source>
        <dbReference type="EMBL" id="MDT0634281.1"/>
    </source>
</evidence>
<gene>
    <name evidence="6" type="ORF">RM532_04860</name>
</gene>
<keyword evidence="7" id="KW-1185">Reference proteome</keyword>
<dbReference type="InterPro" id="IPR036890">
    <property type="entry name" value="HATPase_C_sf"/>
</dbReference>
<accession>A0ABU3BYT4</accession>
<dbReference type="RefSeq" id="WP_311652040.1">
    <property type="nucleotide sequence ID" value="NZ_JAVRIB010000004.1"/>
</dbReference>
<dbReference type="InterPro" id="IPR036097">
    <property type="entry name" value="HisK_dim/P_sf"/>
</dbReference>
<dbReference type="EMBL" id="JAVRIB010000004">
    <property type="protein sequence ID" value="MDT0634281.1"/>
    <property type="molecule type" value="Genomic_DNA"/>
</dbReference>
<evidence type="ECO:0000256" key="2">
    <source>
        <dbReference type="ARBA" id="ARBA00012438"/>
    </source>
</evidence>
<dbReference type="EC" id="2.7.13.3" evidence="2"/>
<comment type="catalytic activity">
    <reaction evidence="1">
        <text>ATP + protein L-histidine = ADP + protein N-phospho-L-histidine.</text>
        <dbReference type="EC" id="2.7.13.3"/>
    </reaction>
</comment>
<dbReference type="SMART" id="SM00388">
    <property type="entry name" value="HisKA"/>
    <property type="match status" value="1"/>
</dbReference>
<dbReference type="PANTHER" id="PTHR43065:SF52">
    <property type="entry name" value="SENSOR PROTEIN KINASE PILS"/>
    <property type="match status" value="1"/>
</dbReference>
<dbReference type="Proteomes" id="UP001251857">
    <property type="component" value="Unassembled WGS sequence"/>
</dbReference>
<dbReference type="PANTHER" id="PTHR43065">
    <property type="entry name" value="SENSOR HISTIDINE KINASE"/>
    <property type="match status" value="1"/>
</dbReference>
<dbReference type="Gene3D" id="1.10.287.130">
    <property type="match status" value="1"/>
</dbReference>
<evidence type="ECO:0000256" key="1">
    <source>
        <dbReference type="ARBA" id="ARBA00000085"/>
    </source>
</evidence>